<dbReference type="PANTHER" id="PTHR43322:SF5">
    <property type="entry name" value="1-DEOXY-D-XYLULOSE-5-PHOSPHATE SYNTHASE, CHLOROPLASTIC"/>
    <property type="match status" value="1"/>
</dbReference>
<evidence type="ECO:0000259" key="11">
    <source>
        <dbReference type="SMART" id="SM00861"/>
    </source>
</evidence>
<dbReference type="KEGG" id="ckw:CKALI_06575"/>
<comment type="subunit">
    <text evidence="3 10">Homodimer.</text>
</comment>
<dbReference type="GO" id="GO:0019288">
    <property type="term" value="P:isopentenyl diphosphate biosynthetic process, methylerythritol 4-phosphate pathway"/>
    <property type="evidence" value="ECO:0007669"/>
    <property type="project" value="TreeGrafter"/>
</dbReference>
<dbReference type="SUPFAM" id="SSF52518">
    <property type="entry name" value="Thiamin diphosphate-binding fold (THDP-binding)"/>
    <property type="match status" value="1"/>
</dbReference>
<evidence type="ECO:0000313" key="13">
    <source>
        <dbReference type="Proteomes" id="UP000427071"/>
    </source>
</evidence>
<dbReference type="UniPathway" id="UPA00064">
    <property type="reaction ID" value="UER00091"/>
</dbReference>
<evidence type="ECO:0000256" key="5">
    <source>
        <dbReference type="ARBA" id="ARBA00022723"/>
    </source>
</evidence>
<keyword evidence="6 10" id="KW-0460">Magnesium</keyword>
<comment type="cofactor">
    <cofactor evidence="10">
        <name>thiamine diphosphate</name>
        <dbReference type="ChEBI" id="CHEBI:58937"/>
    </cofactor>
    <text evidence="10">Binds 1 thiamine pyrophosphate per subunit.</text>
</comment>
<organism evidence="12 13">
    <name type="scientific">Corynebacterium kalinowskii</name>
    <dbReference type="NCBI Taxonomy" id="2675216"/>
    <lineage>
        <taxon>Bacteria</taxon>
        <taxon>Bacillati</taxon>
        <taxon>Actinomycetota</taxon>
        <taxon>Actinomycetes</taxon>
        <taxon>Mycobacteriales</taxon>
        <taxon>Corynebacteriaceae</taxon>
        <taxon>Corynebacterium</taxon>
    </lineage>
</organism>
<dbReference type="Gene3D" id="3.40.50.970">
    <property type="match status" value="2"/>
</dbReference>
<dbReference type="EMBL" id="CP046452">
    <property type="protein sequence ID" value="QGU02177.1"/>
    <property type="molecule type" value="Genomic_DNA"/>
</dbReference>
<evidence type="ECO:0000313" key="12">
    <source>
        <dbReference type="EMBL" id="QGU02177.1"/>
    </source>
</evidence>
<evidence type="ECO:0000256" key="2">
    <source>
        <dbReference type="ARBA" id="ARBA00011081"/>
    </source>
</evidence>
<dbReference type="CDD" id="cd02007">
    <property type="entry name" value="TPP_DXS"/>
    <property type="match status" value="1"/>
</dbReference>
<evidence type="ECO:0000256" key="6">
    <source>
        <dbReference type="ARBA" id="ARBA00022842"/>
    </source>
</evidence>
<dbReference type="InterPro" id="IPR005475">
    <property type="entry name" value="Transketolase-like_Pyr-bd"/>
</dbReference>
<dbReference type="Proteomes" id="UP000427071">
    <property type="component" value="Chromosome"/>
</dbReference>
<dbReference type="GO" id="GO:0005829">
    <property type="term" value="C:cytosol"/>
    <property type="evidence" value="ECO:0007669"/>
    <property type="project" value="TreeGrafter"/>
</dbReference>
<feature type="binding site" evidence="10">
    <location>
        <position position="178"/>
    </location>
    <ligand>
        <name>Mg(2+)</name>
        <dbReference type="ChEBI" id="CHEBI:18420"/>
    </ligand>
</feature>
<dbReference type="EC" id="2.2.1.7" evidence="10"/>
<evidence type="ECO:0000256" key="9">
    <source>
        <dbReference type="ARBA" id="ARBA00023229"/>
    </source>
</evidence>
<dbReference type="Pfam" id="PF02780">
    <property type="entry name" value="Transketolase_C"/>
    <property type="match status" value="1"/>
</dbReference>
<sequence length="641" mass="68319">MDECEILAGIASPADVKALSPEQLEQLASEIRDFLVQKVSATGGHLGPNLGVVELTIALHKAFDSPTDPFVFDTSHQSYVHKILTGRHDQFDTLRQKGGLSGYTSRAESEHDWTESSHASASLSVADGLSKAAARTGKANKTVAVVGDGALTGGMCWEALNNIATDKSSNVVIVVNDNGRSYSPTIGGLAENLAELRMQPFYDRVMEQGKSTLNSMGWVGRRTFDALHAFKEGVKNTVITTEMFPELGMKYIGPVDGHNLKALEHAFEYAREYEGPLIVHVVTEKGRGYAPAEANTADLMHSTGVIDPRTGDPLSESGPSWTGQFAKTLVDAGERREDIVAITAAMAGPTGLAAFGSRFPERFYDVGIAEQHAVASAAGLALGGLHPIVAIYATFMNRAFDQVLMDVALTGLPVTFVLDRAGITGSDGASHNGVWDYSLLSIVPGIRIAAPRDGEQLVELFDEAIEVSTGPTVVRFPKGNLPKPIEAIEQLHDGVDVLRYGEADQDEQTPSILLIATGSTAHDALIAADALQESGSNVTVVDPRWVVPVAPSLLALADDHDLVVTIEDGVMHGGIGALISEALNCASIDVPVRHIAVPEKFLEHASRGQLLEELGMDAPGIIASVTEWLEEITTNDEEPEV</sequence>
<name>A0A6B8VRE6_9CORY</name>
<dbReference type="InterPro" id="IPR005477">
    <property type="entry name" value="Dxylulose-5-P_synthase"/>
</dbReference>
<dbReference type="InterPro" id="IPR049557">
    <property type="entry name" value="Transketolase_CS"/>
</dbReference>
<dbReference type="PROSITE" id="PS00801">
    <property type="entry name" value="TRANSKETOLASE_1"/>
    <property type="match status" value="1"/>
</dbReference>
<keyword evidence="4 10" id="KW-0808">Transferase</keyword>
<feature type="binding site" evidence="10">
    <location>
        <position position="289"/>
    </location>
    <ligand>
        <name>thiamine diphosphate</name>
        <dbReference type="ChEBI" id="CHEBI:58937"/>
    </ligand>
</feature>
<evidence type="ECO:0000256" key="3">
    <source>
        <dbReference type="ARBA" id="ARBA00011738"/>
    </source>
</evidence>
<dbReference type="HAMAP" id="MF_00315">
    <property type="entry name" value="DXP_synth"/>
    <property type="match status" value="1"/>
</dbReference>
<dbReference type="Gene3D" id="3.40.50.920">
    <property type="match status" value="1"/>
</dbReference>
<dbReference type="Pfam" id="PF13292">
    <property type="entry name" value="DXP_synthase_N"/>
    <property type="match status" value="1"/>
</dbReference>
<feature type="binding site" evidence="10">
    <location>
        <position position="370"/>
    </location>
    <ligand>
        <name>thiamine diphosphate</name>
        <dbReference type="ChEBI" id="CHEBI:58937"/>
    </ligand>
</feature>
<dbReference type="NCBIfam" id="TIGR00204">
    <property type="entry name" value="dxs"/>
    <property type="match status" value="1"/>
</dbReference>
<comment type="cofactor">
    <cofactor evidence="10">
        <name>Mg(2+)</name>
        <dbReference type="ChEBI" id="CHEBI:18420"/>
    </cofactor>
    <text evidence="10">Binds 1 Mg(2+) ion per subunit.</text>
</comment>
<dbReference type="CDD" id="cd07033">
    <property type="entry name" value="TPP_PYR_DXS_TK_like"/>
    <property type="match status" value="1"/>
</dbReference>
<dbReference type="GO" id="GO:0008661">
    <property type="term" value="F:1-deoxy-D-xylulose-5-phosphate synthase activity"/>
    <property type="evidence" value="ECO:0007669"/>
    <property type="project" value="UniProtKB-UniRule"/>
</dbReference>
<evidence type="ECO:0000256" key="10">
    <source>
        <dbReference type="HAMAP-Rule" id="MF_00315"/>
    </source>
</evidence>
<dbReference type="Pfam" id="PF02779">
    <property type="entry name" value="Transket_pyr"/>
    <property type="match status" value="1"/>
</dbReference>
<keyword evidence="8 10" id="KW-0786">Thiamine pyrophosphate</keyword>
<evidence type="ECO:0000256" key="8">
    <source>
        <dbReference type="ARBA" id="ARBA00023052"/>
    </source>
</evidence>
<keyword evidence="13" id="KW-1185">Reference proteome</keyword>
<feature type="binding site" evidence="10">
    <location>
        <position position="148"/>
    </location>
    <ligand>
        <name>Mg(2+)</name>
        <dbReference type="ChEBI" id="CHEBI:18420"/>
    </ligand>
</feature>
<dbReference type="NCBIfam" id="NF003933">
    <property type="entry name" value="PRK05444.2-2"/>
    <property type="match status" value="1"/>
</dbReference>
<feature type="binding site" evidence="10">
    <location>
        <begin position="149"/>
        <end position="150"/>
    </location>
    <ligand>
        <name>thiamine diphosphate</name>
        <dbReference type="ChEBI" id="CHEBI:58937"/>
    </ligand>
</feature>
<dbReference type="InterPro" id="IPR020826">
    <property type="entry name" value="Transketolase_BS"/>
</dbReference>
<comment type="similarity">
    <text evidence="2 10">Belongs to the transketolase family. DXPS subfamily.</text>
</comment>
<dbReference type="PROSITE" id="PS00802">
    <property type="entry name" value="TRANSKETOLASE_2"/>
    <property type="match status" value="1"/>
</dbReference>
<dbReference type="GO" id="GO:0000287">
    <property type="term" value="F:magnesium ion binding"/>
    <property type="evidence" value="ECO:0007669"/>
    <property type="project" value="UniProtKB-UniRule"/>
</dbReference>
<keyword evidence="7 10" id="KW-0784">Thiamine biosynthesis</keyword>
<dbReference type="GO" id="GO:0030976">
    <property type="term" value="F:thiamine pyrophosphate binding"/>
    <property type="evidence" value="ECO:0007669"/>
    <property type="project" value="UniProtKB-UniRule"/>
</dbReference>
<feature type="binding site" evidence="10">
    <location>
        <begin position="117"/>
        <end position="119"/>
    </location>
    <ligand>
        <name>thiamine diphosphate</name>
        <dbReference type="ChEBI" id="CHEBI:58937"/>
    </ligand>
</feature>
<feature type="binding site" evidence="10">
    <location>
        <position position="178"/>
    </location>
    <ligand>
        <name>thiamine diphosphate</name>
        <dbReference type="ChEBI" id="CHEBI:58937"/>
    </ligand>
</feature>
<evidence type="ECO:0000256" key="4">
    <source>
        <dbReference type="ARBA" id="ARBA00022679"/>
    </source>
</evidence>
<dbReference type="InterPro" id="IPR029061">
    <property type="entry name" value="THDP-binding"/>
</dbReference>
<dbReference type="InterPro" id="IPR009014">
    <property type="entry name" value="Transketo_C/PFOR_II"/>
</dbReference>
<dbReference type="GO" id="GO:0016114">
    <property type="term" value="P:terpenoid biosynthetic process"/>
    <property type="evidence" value="ECO:0007669"/>
    <property type="project" value="UniProtKB-UniRule"/>
</dbReference>
<dbReference type="PANTHER" id="PTHR43322">
    <property type="entry name" value="1-D-DEOXYXYLULOSE 5-PHOSPHATE SYNTHASE-RELATED"/>
    <property type="match status" value="1"/>
</dbReference>
<dbReference type="SMART" id="SM00861">
    <property type="entry name" value="Transket_pyr"/>
    <property type="match status" value="1"/>
</dbReference>
<comment type="pathway">
    <text evidence="1 10">Metabolic intermediate biosynthesis; 1-deoxy-D-xylulose 5-phosphate biosynthesis; 1-deoxy-D-xylulose 5-phosphate from D-glyceraldehyde 3-phosphate and pyruvate: step 1/1.</text>
</comment>
<reference evidence="13" key="1">
    <citation type="submission" date="2019-11" db="EMBL/GenBank/DDBJ databases">
        <title>Complete genome sequence of Corynebacterium kalinowskii 1959, a novel Corynebacterium species isolated from soil of a small paddock in Vilsendorf, Germany.</title>
        <authorList>
            <person name="Schaffert L."/>
            <person name="Ruwe M."/>
            <person name="Milse J."/>
            <person name="Hanuschka K."/>
            <person name="Ortseifen V."/>
            <person name="Droste J."/>
            <person name="Brandt D."/>
            <person name="Schlueter L."/>
            <person name="Kutter Y."/>
            <person name="Vinke S."/>
            <person name="Viehoefer P."/>
            <person name="Jacob L."/>
            <person name="Luebke N.-C."/>
            <person name="Schulte-Berndt E."/>
            <person name="Hain C."/>
            <person name="Linder M."/>
            <person name="Schmidt P."/>
            <person name="Wollenschlaeger L."/>
            <person name="Luttermann T."/>
            <person name="Thieme E."/>
            <person name="Hassa J."/>
            <person name="Haak M."/>
            <person name="Wittchen M."/>
            <person name="Mentz A."/>
            <person name="Persicke M."/>
            <person name="Busche T."/>
            <person name="Ruckert C."/>
        </authorList>
    </citation>
    <scope>NUCLEOTIDE SEQUENCE [LARGE SCALE GENOMIC DNA]</scope>
    <source>
        <strain evidence="13">1959</strain>
    </source>
</reference>
<keyword evidence="9 10" id="KW-0414">Isoprene biosynthesis</keyword>
<comment type="function">
    <text evidence="10">Catalyzes the acyloin condensation reaction between C atoms 2 and 3 of pyruvate and glyceraldehyde 3-phosphate to yield 1-deoxy-D-xylulose-5-phosphate (DXP).</text>
</comment>
<evidence type="ECO:0000256" key="7">
    <source>
        <dbReference type="ARBA" id="ARBA00022977"/>
    </source>
</evidence>
<comment type="catalytic activity">
    <reaction evidence="10">
        <text>D-glyceraldehyde 3-phosphate + pyruvate + H(+) = 1-deoxy-D-xylulose 5-phosphate + CO2</text>
        <dbReference type="Rhea" id="RHEA:12605"/>
        <dbReference type="ChEBI" id="CHEBI:15361"/>
        <dbReference type="ChEBI" id="CHEBI:15378"/>
        <dbReference type="ChEBI" id="CHEBI:16526"/>
        <dbReference type="ChEBI" id="CHEBI:57792"/>
        <dbReference type="ChEBI" id="CHEBI:59776"/>
        <dbReference type="EC" id="2.2.1.7"/>
    </reaction>
</comment>
<protein>
    <recommendedName>
        <fullName evidence="10">1-deoxy-D-xylulose-5-phosphate synthase</fullName>
        <ecNumber evidence="10">2.2.1.7</ecNumber>
    </recommendedName>
    <alternativeName>
        <fullName evidence="10">1-deoxyxylulose-5-phosphate synthase</fullName>
        <shortName evidence="10">DXP synthase</shortName>
        <shortName evidence="10">DXPS</shortName>
    </alternativeName>
</protein>
<dbReference type="AlphaFoldDB" id="A0A6B8VRE6"/>
<proteinExistence type="inferred from homology"/>
<evidence type="ECO:0000256" key="1">
    <source>
        <dbReference type="ARBA" id="ARBA00004980"/>
    </source>
</evidence>
<dbReference type="GO" id="GO:0009228">
    <property type="term" value="P:thiamine biosynthetic process"/>
    <property type="evidence" value="ECO:0007669"/>
    <property type="project" value="UniProtKB-UniRule"/>
</dbReference>
<feature type="binding site" evidence="10">
    <location>
        <position position="76"/>
    </location>
    <ligand>
        <name>thiamine diphosphate</name>
        <dbReference type="ChEBI" id="CHEBI:58937"/>
    </ligand>
</feature>
<dbReference type="InterPro" id="IPR033248">
    <property type="entry name" value="Transketolase_C"/>
</dbReference>
<dbReference type="RefSeq" id="WP_156192522.1">
    <property type="nucleotide sequence ID" value="NZ_CP046452.1"/>
</dbReference>
<accession>A0A6B8VRE6</accession>
<gene>
    <name evidence="10 12" type="primary">dxs</name>
    <name evidence="12" type="ORF">CKALI_06575</name>
</gene>
<keyword evidence="5 10" id="KW-0479">Metal-binding</keyword>
<feature type="domain" description="Transketolase-like pyrimidine-binding" evidence="11">
    <location>
        <begin position="319"/>
        <end position="483"/>
    </location>
</feature>
<dbReference type="SUPFAM" id="SSF52922">
    <property type="entry name" value="TK C-terminal domain-like"/>
    <property type="match status" value="1"/>
</dbReference>
<dbReference type="FunFam" id="3.40.50.970:FF:000005">
    <property type="entry name" value="1-deoxy-D-xylulose-5-phosphate synthase"/>
    <property type="match status" value="1"/>
</dbReference>